<keyword evidence="2" id="KW-0812">Transmembrane</keyword>
<feature type="coiled-coil region" evidence="1">
    <location>
        <begin position="216"/>
        <end position="276"/>
    </location>
</feature>
<feature type="transmembrane region" description="Helical" evidence="2">
    <location>
        <begin position="37"/>
        <end position="60"/>
    </location>
</feature>
<evidence type="ECO:0000256" key="2">
    <source>
        <dbReference type="SAM" id="Phobius"/>
    </source>
</evidence>
<protein>
    <submittedName>
        <fullName evidence="3">DUF4407 domain-containing protein</fullName>
    </submittedName>
</protein>
<reference evidence="3 4" key="1">
    <citation type="submission" date="2018-08" db="EMBL/GenBank/DDBJ databases">
        <title>The draft genome squence of Brumimicrobium sp. N62.</title>
        <authorList>
            <person name="Du Z.-J."/>
            <person name="Luo H.-R."/>
        </authorList>
    </citation>
    <scope>NUCLEOTIDE SEQUENCE [LARGE SCALE GENOMIC DNA]</scope>
    <source>
        <strain evidence="3 4">N62</strain>
    </source>
</reference>
<feature type="coiled-coil region" evidence="1">
    <location>
        <begin position="162"/>
        <end position="189"/>
    </location>
</feature>
<feature type="transmembrane region" description="Helical" evidence="2">
    <location>
        <begin position="66"/>
        <end position="88"/>
    </location>
</feature>
<dbReference type="Proteomes" id="UP000257127">
    <property type="component" value="Unassembled WGS sequence"/>
</dbReference>
<keyword evidence="2" id="KW-0472">Membrane</keyword>
<comment type="caution">
    <text evidence="3">The sequence shown here is derived from an EMBL/GenBank/DDBJ whole genome shotgun (WGS) entry which is preliminary data.</text>
</comment>
<dbReference type="Pfam" id="PF14362">
    <property type="entry name" value="DUF4407"/>
    <property type="match status" value="1"/>
</dbReference>
<dbReference type="AlphaFoldDB" id="A0A3E1EWY1"/>
<dbReference type="EMBL" id="QURB01000006">
    <property type="protein sequence ID" value="RFC54057.1"/>
    <property type="molecule type" value="Genomic_DNA"/>
</dbReference>
<proteinExistence type="predicted"/>
<accession>A0A3E1EWY1</accession>
<evidence type="ECO:0000256" key="1">
    <source>
        <dbReference type="SAM" id="Coils"/>
    </source>
</evidence>
<sequence length="414" mass="46891">MKKLIKYPFQKLRDFFLWASGADLEILKQAPTDANKYFGIGGTIIFTALMASFAGGYAIFITFNSALVAVFFGLFWGALIFNLDRYIVSTFGVGDGKKTISKQELLEGAPRLLMAVVLGFVIATPLELKLFEDSINEQIGQNVRVERQNLKNEASAKNDPLIVNWVAKIAKLEKDNNNYQKVIDSKLNTYNLADKDQQDEWNTGKFSGKPGKGELWDELKAKADRALADYQKYESEYTTKISDNNKSIHLLNEQINKQTKQNLEASELSKRVIEQNTGLLVRLEALSQITSRSSTLLFAKWLITILFIFIEISPILFKMMTERGTYDDILDRIKHEAKVKQLLLQSNINEEINTAVKVHANKNEQKLNAELVANKDLLLSISKAQAEIAQVAIEEWKKEQLEKVKNDPSNMIKS</sequence>
<dbReference type="InterPro" id="IPR025519">
    <property type="entry name" value="DUF4407"/>
</dbReference>
<feature type="transmembrane region" description="Helical" evidence="2">
    <location>
        <begin position="298"/>
        <end position="317"/>
    </location>
</feature>
<gene>
    <name evidence="3" type="ORF">DXU93_10990</name>
</gene>
<name>A0A3E1EWY1_9FLAO</name>
<keyword evidence="2" id="KW-1133">Transmembrane helix</keyword>
<keyword evidence="1" id="KW-0175">Coiled coil</keyword>
<dbReference type="OrthoDB" id="594406at2"/>
<keyword evidence="4" id="KW-1185">Reference proteome</keyword>
<evidence type="ECO:0000313" key="4">
    <source>
        <dbReference type="Proteomes" id="UP000257127"/>
    </source>
</evidence>
<organism evidence="3 4">
    <name type="scientific">Brumimicrobium aurantiacum</name>
    <dbReference type="NCBI Taxonomy" id="1737063"/>
    <lineage>
        <taxon>Bacteria</taxon>
        <taxon>Pseudomonadati</taxon>
        <taxon>Bacteroidota</taxon>
        <taxon>Flavobacteriia</taxon>
        <taxon>Flavobacteriales</taxon>
        <taxon>Crocinitomicaceae</taxon>
        <taxon>Brumimicrobium</taxon>
    </lineage>
</organism>
<dbReference type="RefSeq" id="WP_116881338.1">
    <property type="nucleotide sequence ID" value="NZ_QURB01000006.1"/>
</dbReference>
<evidence type="ECO:0000313" key="3">
    <source>
        <dbReference type="EMBL" id="RFC54057.1"/>
    </source>
</evidence>